<dbReference type="InterPro" id="IPR023707">
    <property type="entry name" value="OM_assembly_BamA"/>
</dbReference>
<dbReference type="AlphaFoldDB" id="A0A381WAD0"/>
<feature type="domain" description="POTRA" evidence="8">
    <location>
        <begin position="41"/>
        <end position="108"/>
    </location>
</feature>
<dbReference type="EMBL" id="UINC01011040">
    <property type="protein sequence ID" value="SVA48883.1"/>
    <property type="molecule type" value="Genomic_DNA"/>
</dbReference>
<evidence type="ECO:0000256" key="1">
    <source>
        <dbReference type="ARBA" id="ARBA00004370"/>
    </source>
</evidence>
<evidence type="ECO:0000256" key="6">
    <source>
        <dbReference type="ARBA" id="ARBA00023136"/>
    </source>
</evidence>
<dbReference type="Pfam" id="PF07244">
    <property type="entry name" value="POTRA"/>
    <property type="match status" value="5"/>
</dbReference>
<evidence type="ECO:0000256" key="7">
    <source>
        <dbReference type="ARBA" id="ARBA00023237"/>
    </source>
</evidence>
<evidence type="ECO:0000259" key="8">
    <source>
        <dbReference type="PROSITE" id="PS51779"/>
    </source>
</evidence>
<accession>A0A381WAD0</accession>
<organism evidence="9">
    <name type="scientific">marine metagenome</name>
    <dbReference type="NCBI Taxonomy" id="408172"/>
    <lineage>
        <taxon>unclassified sequences</taxon>
        <taxon>metagenomes</taxon>
        <taxon>ecological metagenomes</taxon>
    </lineage>
</organism>
<protein>
    <recommendedName>
        <fullName evidence="8">POTRA domain-containing protein</fullName>
    </recommendedName>
</protein>
<dbReference type="GO" id="GO:0019867">
    <property type="term" value="C:outer membrane"/>
    <property type="evidence" value="ECO:0007669"/>
    <property type="project" value="InterPro"/>
</dbReference>
<keyword evidence="5" id="KW-0677">Repeat</keyword>
<feature type="domain" description="POTRA" evidence="8">
    <location>
        <begin position="298"/>
        <end position="375"/>
    </location>
</feature>
<dbReference type="NCBIfam" id="TIGR03303">
    <property type="entry name" value="OM_YaeT"/>
    <property type="match status" value="1"/>
</dbReference>
<keyword evidence="6" id="KW-0472">Membrane</keyword>
<dbReference type="Pfam" id="PF01103">
    <property type="entry name" value="Omp85"/>
    <property type="match status" value="1"/>
</dbReference>
<evidence type="ECO:0000256" key="3">
    <source>
        <dbReference type="ARBA" id="ARBA00022692"/>
    </source>
</evidence>
<dbReference type="PIRSF" id="PIRSF006076">
    <property type="entry name" value="OM_assembly_OMP85"/>
    <property type="match status" value="1"/>
</dbReference>
<feature type="domain" description="POTRA" evidence="8">
    <location>
        <begin position="378"/>
        <end position="452"/>
    </location>
</feature>
<reference evidence="9" key="1">
    <citation type="submission" date="2018-05" db="EMBL/GenBank/DDBJ databases">
        <authorList>
            <person name="Lanie J.A."/>
            <person name="Ng W.-L."/>
            <person name="Kazmierczak K.M."/>
            <person name="Andrzejewski T.M."/>
            <person name="Davidsen T.M."/>
            <person name="Wayne K.J."/>
            <person name="Tettelin H."/>
            <person name="Glass J.I."/>
            <person name="Rusch D."/>
            <person name="Podicherti R."/>
            <person name="Tsui H.-C.T."/>
            <person name="Winkler M.E."/>
        </authorList>
    </citation>
    <scope>NUCLEOTIDE SEQUENCE</scope>
</reference>
<keyword evidence="2" id="KW-1134">Transmembrane beta strand</keyword>
<evidence type="ECO:0000313" key="9">
    <source>
        <dbReference type="EMBL" id="SVA48883.1"/>
    </source>
</evidence>
<evidence type="ECO:0000256" key="4">
    <source>
        <dbReference type="ARBA" id="ARBA00022729"/>
    </source>
</evidence>
<dbReference type="InterPro" id="IPR034746">
    <property type="entry name" value="POTRA"/>
</dbReference>
<dbReference type="PANTHER" id="PTHR12815">
    <property type="entry name" value="SORTING AND ASSEMBLY MACHINERY SAMM50 PROTEIN FAMILY MEMBER"/>
    <property type="match status" value="1"/>
</dbReference>
<proteinExistence type="predicted"/>
<evidence type="ECO:0000256" key="2">
    <source>
        <dbReference type="ARBA" id="ARBA00022452"/>
    </source>
</evidence>
<keyword evidence="7" id="KW-0998">Cell outer membrane</keyword>
<dbReference type="GO" id="GO:0071709">
    <property type="term" value="P:membrane assembly"/>
    <property type="evidence" value="ECO:0007669"/>
    <property type="project" value="InterPro"/>
</dbReference>
<dbReference type="InterPro" id="IPR039910">
    <property type="entry name" value="D15-like"/>
</dbReference>
<dbReference type="PANTHER" id="PTHR12815:SF23">
    <property type="entry name" value="OUTER MEMBRANE PROTEIN ASSEMBLY FACTOR BAMA"/>
    <property type="match status" value="1"/>
</dbReference>
<dbReference type="PROSITE" id="PS51779">
    <property type="entry name" value="POTRA"/>
    <property type="match status" value="3"/>
</dbReference>
<gene>
    <name evidence="9" type="ORF">METZ01_LOCUS101737</name>
</gene>
<keyword evidence="3" id="KW-0812">Transmembrane</keyword>
<dbReference type="Gene3D" id="2.40.160.50">
    <property type="entry name" value="membrane protein fhac: a member of the omp85/tpsb transporter family"/>
    <property type="match status" value="1"/>
</dbReference>
<evidence type="ECO:0000256" key="5">
    <source>
        <dbReference type="ARBA" id="ARBA00022737"/>
    </source>
</evidence>
<comment type="subcellular location">
    <subcellularLocation>
        <location evidence="1">Membrane</location>
    </subcellularLocation>
</comment>
<dbReference type="Gene3D" id="3.10.20.310">
    <property type="entry name" value="membrane protein fhac"/>
    <property type="match status" value="5"/>
</dbReference>
<sequence>MSDSNIKELKFDYYRQSIMKNKIIKFICLVSLLFSFQSLANPINKIDFVGLNVISSSALMTILPVNIGDEYNQNSSDKIIQALFNTGYFSDISVSNNDDNLTILLVENPYIKYFNVSNETTSGWSNWLNNEEEFLNISNLEELVESNELSAGNVFTKLKLTEFVSSLKAKYIAAGYYSAQIESNIEVDAQNRIGVELNINQGTRATINSMTISGATNFSEKELLDLFTIGEADMMLINYFTNKDHYTDLAFNQGIESINDHYLNSGYLDFKILDVISTLDDNKEKLDIDIQISEGIQYKLGKVSFEGELGNQTTENLNELLSIKEGDIFNRQSIVNDIQKINDIYSDQGYAFADINPITDDFLDTVNVKINISLNKKVYVNRITISGNTRTQDTVIRREIGISEGGLYSRSVLRNSILKLRRLGYFSNVEMSASEVEGMPDKIDLSFVVEETKTGAISFSVSHSNNYGISLGAGIQEKNIFGSGNTLNAELKLSESFNKISLYFQNPNYNDQNHSISFGASMSEINDDDIMQDSYKINLKGLNFGYGIPLTENTRLNTNIEYVKNDISCGSGFSAAGYEPTQCATSSADEVKLNINWSETTLNDYMYPTEGKSNAVGIGYATPLGDYRYFNINANHTSYKPLSNDLTLKLTANLDLAKGYGGNELPFFKRYFGGGSGSVRGFGNKTLGPLYPNNNAKGGELSILGSANIISPAFFVDDSDNMRMSAFIDTGNIYEKTSNIDLGDLRMSAGVGFAYLSPIGAIGMYLSTPILKKSGDVIENFGFSLGTGF</sequence>
<dbReference type="InterPro" id="IPR000184">
    <property type="entry name" value="Bac_surfAg_D15"/>
</dbReference>
<name>A0A381WAD0_9ZZZZ</name>
<keyword evidence="4" id="KW-0732">Signal</keyword>
<dbReference type="InterPro" id="IPR010827">
    <property type="entry name" value="BamA/TamA_POTRA"/>
</dbReference>